<gene>
    <name evidence="1" type="ORF">GT003_09820</name>
</gene>
<dbReference type="Proteomes" id="UP000558113">
    <property type="component" value="Unassembled WGS sequence"/>
</dbReference>
<proteinExistence type="predicted"/>
<dbReference type="AlphaFoldDB" id="A0A7X5BWB8"/>
<evidence type="ECO:0000313" key="2">
    <source>
        <dbReference type="Proteomes" id="UP000558113"/>
    </source>
</evidence>
<comment type="caution">
    <text evidence="1">The sequence shown here is derived from an EMBL/GenBank/DDBJ whole genome shotgun (WGS) entry which is preliminary data.</text>
</comment>
<sequence>MKEGIQDVGLRDLAVERFLWLLSAQLDHPFGHRRLRNRLDVYRIADHEQQHPARTAGDEEADGGVMRIHSCAERGYYIHESE</sequence>
<protein>
    <submittedName>
        <fullName evidence="1">Uncharacterized protein</fullName>
    </submittedName>
</protein>
<organism evidence="1 2">
    <name type="scientific">Paenibacillus sacheonensis</name>
    <dbReference type="NCBI Taxonomy" id="742054"/>
    <lineage>
        <taxon>Bacteria</taxon>
        <taxon>Bacillati</taxon>
        <taxon>Bacillota</taxon>
        <taxon>Bacilli</taxon>
        <taxon>Bacillales</taxon>
        <taxon>Paenibacillaceae</taxon>
        <taxon>Paenibacillus</taxon>
    </lineage>
</organism>
<name>A0A7X5BWB8_9BACL</name>
<dbReference type="EMBL" id="JAAAMU010000004">
    <property type="protein sequence ID" value="NBC69288.1"/>
    <property type="molecule type" value="Genomic_DNA"/>
</dbReference>
<evidence type="ECO:0000313" key="1">
    <source>
        <dbReference type="EMBL" id="NBC69288.1"/>
    </source>
</evidence>
<dbReference type="RefSeq" id="WP_161696952.1">
    <property type="nucleotide sequence ID" value="NZ_JAAAMU010000004.1"/>
</dbReference>
<keyword evidence="2" id="KW-1185">Reference proteome</keyword>
<reference evidence="1 2" key="1">
    <citation type="submission" date="2020-01" db="EMBL/GenBank/DDBJ databases">
        <title>Paenibacillus soybeanensis sp. nov. isolated from the nodules of soybean (Glycine max(L.) Merr).</title>
        <authorList>
            <person name="Wang H."/>
        </authorList>
    </citation>
    <scope>NUCLEOTIDE SEQUENCE [LARGE SCALE GENOMIC DNA]</scope>
    <source>
        <strain evidence="1 2">DSM 23054</strain>
    </source>
</reference>
<accession>A0A7X5BWB8</accession>